<dbReference type="InterPro" id="IPR017930">
    <property type="entry name" value="Myb_dom"/>
</dbReference>
<evidence type="ECO:0000259" key="6">
    <source>
        <dbReference type="PROSITE" id="PS51294"/>
    </source>
</evidence>
<dbReference type="InterPro" id="IPR015495">
    <property type="entry name" value="Myb_TF_plants"/>
</dbReference>
<name>A0AAV2EAM6_9ROSI</name>
<dbReference type="PANTHER" id="PTHR47998:SF53">
    <property type="entry name" value="MYB TRANSCRIPTION FACTOR"/>
    <property type="match status" value="1"/>
</dbReference>
<evidence type="ECO:0000313" key="7">
    <source>
        <dbReference type="EMBL" id="CAL1382792.1"/>
    </source>
</evidence>
<dbReference type="EMBL" id="OZ034817">
    <property type="protein sequence ID" value="CAL1382795.1"/>
    <property type="molecule type" value="Genomic_DNA"/>
</dbReference>
<feature type="region of interest" description="Disordered" evidence="4">
    <location>
        <begin position="73"/>
        <end position="99"/>
    </location>
</feature>
<keyword evidence="3" id="KW-0539">Nucleus</keyword>
<evidence type="ECO:0000256" key="3">
    <source>
        <dbReference type="ARBA" id="ARBA00023242"/>
    </source>
</evidence>
<dbReference type="SUPFAM" id="SSF46689">
    <property type="entry name" value="Homeodomain-like"/>
    <property type="match status" value="1"/>
</dbReference>
<evidence type="ECO:0000256" key="4">
    <source>
        <dbReference type="SAM" id="MobiDB-lite"/>
    </source>
</evidence>
<dbReference type="GO" id="GO:0005634">
    <property type="term" value="C:nucleus"/>
    <property type="evidence" value="ECO:0007669"/>
    <property type="project" value="UniProtKB-SubCell"/>
</dbReference>
<dbReference type="GO" id="GO:0030154">
    <property type="term" value="P:cell differentiation"/>
    <property type="evidence" value="ECO:0007669"/>
    <property type="project" value="TreeGrafter"/>
</dbReference>
<keyword evidence="2" id="KW-0238">DNA-binding</keyword>
<accession>A0AAV2EAM6</accession>
<dbReference type="GO" id="GO:0000976">
    <property type="term" value="F:transcription cis-regulatory region binding"/>
    <property type="evidence" value="ECO:0007669"/>
    <property type="project" value="TreeGrafter"/>
</dbReference>
<proteinExistence type="predicted"/>
<dbReference type="EMBL" id="OZ034817">
    <property type="protein sequence ID" value="CAL1382792.1"/>
    <property type="molecule type" value="Genomic_DNA"/>
</dbReference>
<dbReference type="PROSITE" id="PS51294">
    <property type="entry name" value="HTH_MYB"/>
    <property type="match status" value="1"/>
</dbReference>
<gene>
    <name evidence="7" type="ORF">LTRI10_LOCUS24099</name>
    <name evidence="8" type="ORF">LTRI10_LOCUS24102</name>
</gene>
<feature type="domain" description="HTH myb-type" evidence="6">
    <location>
        <begin position="1"/>
        <end position="34"/>
    </location>
</feature>
<evidence type="ECO:0000313" key="8">
    <source>
        <dbReference type="EMBL" id="CAL1382795.1"/>
    </source>
</evidence>
<feature type="domain" description="Myb-like" evidence="5">
    <location>
        <begin position="1"/>
        <end position="30"/>
    </location>
</feature>
<evidence type="ECO:0000256" key="2">
    <source>
        <dbReference type="ARBA" id="ARBA00023125"/>
    </source>
</evidence>
<dbReference type="InterPro" id="IPR009057">
    <property type="entry name" value="Homeodomain-like_sf"/>
</dbReference>
<evidence type="ECO:0000256" key="1">
    <source>
        <dbReference type="ARBA" id="ARBA00004123"/>
    </source>
</evidence>
<keyword evidence="9" id="KW-1185">Reference proteome</keyword>
<dbReference type="Gene3D" id="1.10.10.60">
    <property type="entry name" value="Homeodomain-like"/>
    <property type="match status" value="1"/>
</dbReference>
<dbReference type="Pfam" id="PF00249">
    <property type="entry name" value="Myb_DNA-binding"/>
    <property type="match status" value="1"/>
</dbReference>
<dbReference type="CDD" id="cd00167">
    <property type="entry name" value="SANT"/>
    <property type="match status" value="1"/>
</dbReference>
<dbReference type="PANTHER" id="PTHR47998">
    <property type="entry name" value="TRANSCRIPTION FACTOR MYB51-LIKE ISOFORM X1"/>
    <property type="match status" value="1"/>
</dbReference>
<organism evidence="7 9">
    <name type="scientific">Linum trigynum</name>
    <dbReference type="NCBI Taxonomy" id="586398"/>
    <lineage>
        <taxon>Eukaryota</taxon>
        <taxon>Viridiplantae</taxon>
        <taxon>Streptophyta</taxon>
        <taxon>Embryophyta</taxon>
        <taxon>Tracheophyta</taxon>
        <taxon>Spermatophyta</taxon>
        <taxon>Magnoliopsida</taxon>
        <taxon>eudicotyledons</taxon>
        <taxon>Gunneridae</taxon>
        <taxon>Pentapetalae</taxon>
        <taxon>rosids</taxon>
        <taxon>fabids</taxon>
        <taxon>Malpighiales</taxon>
        <taxon>Linaceae</taxon>
        <taxon>Linum</taxon>
    </lineage>
</organism>
<reference evidence="7 9" key="1">
    <citation type="submission" date="2024-04" db="EMBL/GenBank/DDBJ databases">
        <authorList>
            <person name="Fracassetti M."/>
        </authorList>
    </citation>
    <scope>NUCLEOTIDE SEQUENCE [LARGE SCALE GENOMIC DNA]</scope>
</reference>
<dbReference type="Proteomes" id="UP001497516">
    <property type="component" value="Chromosome 4"/>
</dbReference>
<evidence type="ECO:0000313" key="9">
    <source>
        <dbReference type="Proteomes" id="UP001497516"/>
    </source>
</evidence>
<dbReference type="InterPro" id="IPR001005">
    <property type="entry name" value="SANT/Myb"/>
</dbReference>
<dbReference type="PROSITE" id="PS50090">
    <property type="entry name" value="MYB_LIKE"/>
    <property type="match status" value="1"/>
</dbReference>
<dbReference type="GO" id="GO:0006355">
    <property type="term" value="P:regulation of DNA-templated transcription"/>
    <property type="evidence" value="ECO:0007669"/>
    <property type="project" value="TreeGrafter"/>
</dbReference>
<sequence>MFDAHRWSLIAGRLPGRTANDVKNYWNCHLSKRLGPQDVDQTQDTKLQLAANPSPASPGAAVEIIRPHPRSISAAAARPPSPNYGAFQEEQGSTSTVPPPPPSMLFVEDNGGESSSWVIHSSRGKDGGMGMGSCCYQGMEDHHQDSGILAGGGAVAGEEMIGMDFRFEQVQVSCGDESCSSKWDWDDLICDMDLWGESL</sequence>
<evidence type="ECO:0000259" key="5">
    <source>
        <dbReference type="PROSITE" id="PS50090"/>
    </source>
</evidence>
<protein>
    <submittedName>
        <fullName evidence="7">Uncharacterized protein</fullName>
    </submittedName>
</protein>
<comment type="subcellular location">
    <subcellularLocation>
        <location evidence="1">Nucleus</location>
    </subcellularLocation>
</comment>
<dbReference type="AlphaFoldDB" id="A0AAV2EAM6"/>